<dbReference type="PANTHER" id="PTHR46280:SF2">
    <property type="entry name" value="PLECKSTRIN HOMOLOGY DOMAIN-CONTAINING FAMILY F MEMBER 1"/>
    <property type="match status" value="1"/>
</dbReference>
<reference evidence="9" key="2">
    <citation type="journal article" date="2007" name="PLoS Biol.">
        <title>Survey sequencing and comparative analysis of the elephant shark (Callorhinchus milii) genome.</title>
        <authorList>
            <person name="Venkatesh B."/>
            <person name="Kirkness E.F."/>
            <person name="Loh Y.H."/>
            <person name="Halpern A.L."/>
            <person name="Lee A.P."/>
            <person name="Johnson J."/>
            <person name="Dandona N."/>
            <person name="Viswanathan L.D."/>
            <person name="Tay A."/>
            <person name="Venter J.C."/>
            <person name="Strausberg R.L."/>
            <person name="Brenner S."/>
        </authorList>
    </citation>
    <scope>NUCLEOTIDE SEQUENCE [LARGE SCALE GENOMIC DNA]</scope>
</reference>
<keyword evidence="2 4" id="KW-0863">Zinc-finger</keyword>
<evidence type="ECO:0000313" key="9">
    <source>
        <dbReference type="Proteomes" id="UP000314986"/>
    </source>
</evidence>
<name>A0A4W3JDM5_CALMI</name>
<dbReference type="FunFam" id="3.30.40.10:FF:000284">
    <property type="entry name" value="pleckstrin homology domain-containing family F member 1"/>
    <property type="match status" value="1"/>
</dbReference>
<dbReference type="PANTHER" id="PTHR46280">
    <property type="entry name" value="PLECKSTRIN HOMOLOGY DOMAIN-CONTAINING FAMILY F MEMBER 2-RELATED"/>
    <property type="match status" value="1"/>
</dbReference>
<dbReference type="Proteomes" id="UP000314986">
    <property type="component" value="Unassembled WGS sequence"/>
</dbReference>
<dbReference type="SUPFAM" id="SSF50729">
    <property type="entry name" value="PH domain-like"/>
    <property type="match status" value="1"/>
</dbReference>
<dbReference type="OMA" id="DDKADQW"/>
<dbReference type="GO" id="GO:0035091">
    <property type="term" value="F:phosphatidylinositol binding"/>
    <property type="evidence" value="ECO:0007669"/>
    <property type="project" value="TreeGrafter"/>
</dbReference>
<reference evidence="9" key="3">
    <citation type="journal article" date="2014" name="Nature">
        <title>Elephant shark genome provides unique insights into gnathostome evolution.</title>
        <authorList>
            <consortium name="International Elephant Shark Genome Sequencing Consortium"/>
            <person name="Venkatesh B."/>
            <person name="Lee A.P."/>
            <person name="Ravi V."/>
            <person name="Maurya A.K."/>
            <person name="Lian M.M."/>
            <person name="Swann J.B."/>
            <person name="Ohta Y."/>
            <person name="Flajnik M.F."/>
            <person name="Sutoh Y."/>
            <person name="Kasahara M."/>
            <person name="Hoon S."/>
            <person name="Gangu V."/>
            <person name="Roy S.W."/>
            <person name="Irimia M."/>
            <person name="Korzh V."/>
            <person name="Kondrychyn I."/>
            <person name="Lim Z.W."/>
            <person name="Tay B.H."/>
            <person name="Tohari S."/>
            <person name="Kong K.W."/>
            <person name="Ho S."/>
            <person name="Lorente-Galdos B."/>
            <person name="Quilez J."/>
            <person name="Marques-Bonet T."/>
            <person name="Raney B.J."/>
            <person name="Ingham P.W."/>
            <person name="Tay A."/>
            <person name="Hillier L.W."/>
            <person name="Minx P."/>
            <person name="Boehm T."/>
            <person name="Wilson R.K."/>
            <person name="Brenner S."/>
            <person name="Warren W.C."/>
        </authorList>
    </citation>
    <scope>NUCLEOTIDE SEQUENCE [LARGE SCALE GENOMIC DNA]</scope>
</reference>
<dbReference type="PROSITE" id="PS50003">
    <property type="entry name" value="PH_DOMAIN"/>
    <property type="match status" value="1"/>
</dbReference>
<dbReference type="Pfam" id="PF22697">
    <property type="entry name" value="SOS1_NGEF_PH"/>
    <property type="match status" value="1"/>
</dbReference>
<feature type="compositionally biased region" description="Basic and acidic residues" evidence="5">
    <location>
        <begin position="242"/>
        <end position="252"/>
    </location>
</feature>
<evidence type="ECO:0000313" key="8">
    <source>
        <dbReference type="Ensembl" id="ENSCMIP00000037551.1"/>
    </source>
</evidence>
<evidence type="ECO:0000256" key="3">
    <source>
        <dbReference type="ARBA" id="ARBA00022833"/>
    </source>
</evidence>
<dbReference type="Gene3D" id="3.30.40.10">
    <property type="entry name" value="Zinc/RING finger domain, C3HC4 (zinc finger)"/>
    <property type="match status" value="1"/>
</dbReference>
<dbReference type="InterPro" id="IPR013083">
    <property type="entry name" value="Znf_RING/FYVE/PHD"/>
</dbReference>
<dbReference type="KEGG" id="cmk:103176051"/>
<dbReference type="RefSeq" id="XP_042196116.1">
    <property type="nucleotide sequence ID" value="XM_042340182.1"/>
</dbReference>
<dbReference type="RefSeq" id="XP_042196115.1">
    <property type="nucleotide sequence ID" value="XM_042340181.1"/>
</dbReference>
<dbReference type="InParanoid" id="A0A4W3JDM5"/>
<protein>
    <submittedName>
        <fullName evidence="8">Pleckstrin homology and FYVE domain containing 1</fullName>
    </submittedName>
</protein>
<gene>
    <name evidence="8" type="primary">plekhf1</name>
</gene>
<organism evidence="8 9">
    <name type="scientific">Callorhinchus milii</name>
    <name type="common">Ghost shark</name>
    <dbReference type="NCBI Taxonomy" id="7868"/>
    <lineage>
        <taxon>Eukaryota</taxon>
        <taxon>Metazoa</taxon>
        <taxon>Chordata</taxon>
        <taxon>Craniata</taxon>
        <taxon>Vertebrata</taxon>
        <taxon>Chondrichthyes</taxon>
        <taxon>Holocephali</taxon>
        <taxon>Chimaeriformes</taxon>
        <taxon>Callorhinchidae</taxon>
        <taxon>Callorhinchus</taxon>
    </lineage>
</organism>
<feature type="domain" description="PH" evidence="6">
    <location>
        <begin position="35"/>
        <end position="131"/>
    </location>
</feature>
<keyword evidence="1" id="KW-0479">Metal-binding</keyword>
<reference evidence="8" key="5">
    <citation type="submission" date="2025-09" db="UniProtKB">
        <authorList>
            <consortium name="Ensembl"/>
        </authorList>
    </citation>
    <scope>IDENTIFICATION</scope>
</reference>
<evidence type="ECO:0000256" key="1">
    <source>
        <dbReference type="ARBA" id="ARBA00022723"/>
    </source>
</evidence>
<dbReference type="InterPro" id="IPR037871">
    <property type="entry name" value="PH_Phafin"/>
</dbReference>
<dbReference type="SUPFAM" id="SSF57903">
    <property type="entry name" value="FYVE/PHD zinc finger"/>
    <property type="match status" value="1"/>
</dbReference>
<reference evidence="9" key="1">
    <citation type="journal article" date="2006" name="Science">
        <title>Ancient noncoding elements conserved in the human genome.</title>
        <authorList>
            <person name="Venkatesh B."/>
            <person name="Kirkness E.F."/>
            <person name="Loh Y.H."/>
            <person name="Halpern A.L."/>
            <person name="Lee A.P."/>
            <person name="Johnson J."/>
            <person name="Dandona N."/>
            <person name="Viswanathan L.D."/>
            <person name="Tay A."/>
            <person name="Venter J.C."/>
            <person name="Strausberg R.L."/>
            <person name="Brenner S."/>
        </authorList>
    </citation>
    <scope>NUCLEOTIDE SEQUENCE [LARGE SCALE GENOMIC DNA]</scope>
</reference>
<evidence type="ECO:0000256" key="5">
    <source>
        <dbReference type="SAM" id="MobiDB-lite"/>
    </source>
</evidence>
<evidence type="ECO:0000256" key="2">
    <source>
        <dbReference type="ARBA" id="ARBA00022771"/>
    </source>
</evidence>
<dbReference type="Ensembl" id="ENSCMIT00000038094.1">
    <property type="protein sequence ID" value="ENSCMIP00000037551.1"/>
    <property type="gene ID" value="ENSCMIG00000015784.1"/>
</dbReference>
<dbReference type="GeneTree" id="ENSGT00940000160728"/>
<dbReference type="InterPro" id="IPR017455">
    <property type="entry name" value="Znf_FYVE-rel"/>
</dbReference>
<dbReference type="RefSeq" id="XP_007887590.1">
    <property type="nucleotide sequence ID" value="XM_007889399.2"/>
</dbReference>
<sequence length="271" mass="31100">MVDHLANTDANTQRITMVENCFGTTGQPLAVQGRVLVGEGLLTKVCRKKPKPRMFFLFNDILVYGSVIIPKKKFVSQHIIPLEDINIEDLVDDDGLKNRWMVKTSQKSFIVCAVTPFEKEDWLKHINRCVEQLMEKTGRKQSTEHAAPWIPDKMTEICMRCTQTKFNAMVRKHHCRKCGFVVCQSCSKQKFLMPKQSSKPLRVCTLCYDKLVEHQKKELATEVDALSTVGNATMSSGEDDSDKSSDEDKHEQWMNQDPFFLEDHPRSSFHT</sequence>
<dbReference type="CTD" id="79156"/>
<dbReference type="InterPro" id="IPR001849">
    <property type="entry name" value="PH_domain"/>
</dbReference>
<dbReference type="PROSITE" id="PS50178">
    <property type="entry name" value="ZF_FYVE"/>
    <property type="match status" value="1"/>
</dbReference>
<dbReference type="InterPro" id="IPR051765">
    <property type="entry name" value="PH_domain-containing_F"/>
</dbReference>
<dbReference type="GeneID" id="103176051"/>
<dbReference type="Gene3D" id="2.30.29.30">
    <property type="entry name" value="Pleckstrin-homology domain (PH domain)/Phosphotyrosine-binding domain (PTB)"/>
    <property type="match status" value="1"/>
</dbReference>
<keyword evidence="9" id="KW-1185">Reference proteome</keyword>
<evidence type="ECO:0000259" key="6">
    <source>
        <dbReference type="PROSITE" id="PS50003"/>
    </source>
</evidence>
<feature type="region of interest" description="Disordered" evidence="5">
    <location>
        <begin position="230"/>
        <end position="271"/>
    </location>
</feature>
<proteinExistence type="predicted"/>
<dbReference type="GO" id="GO:0008333">
    <property type="term" value="P:endosome to lysosome transport"/>
    <property type="evidence" value="ECO:0007669"/>
    <property type="project" value="TreeGrafter"/>
</dbReference>
<keyword evidence="3" id="KW-0862">Zinc</keyword>
<accession>A0A4W3JDM5</accession>
<dbReference type="InterPro" id="IPR011993">
    <property type="entry name" value="PH-like_dom_sf"/>
</dbReference>
<feature type="domain" description="FYVE-type" evidence="7">
    <location>
        <begin position="152"/>
        <end position="212"/>
    </location>
</feature>
<dbReference type="InterPro" id="IPR055251">
    <property type="entry name" value="SOS1_NGEF_PH"/>
</dbReference>
<evidence type="ECO:0000259" key="7">
    <source>
        <dbReference type="PROSITE" id="PS50178"/>
    </source>
</evidence>
<dbReference type="SMART" id="SM00233">
    <property type="entry name" value="PH"/>
    <property type="match status" value="1"/>
</dbReference>
<dbReference type="Pfam" id="PF01363">
    <property type="entry name" value="FYVE"/>
    <property type="match status" value="1"/>
</dbReference>
<dbReference type="AlphaFoldDB" id="A0A4W3JDM5"/>
<dbReference type="OrthoDB" id="70570at2759"/>
<dbReference type="GO" id="GO:0007032">
    <property type="term" value="P:endosome organization"/>
    <property type="evidence" value="ECO:0007669"/>
    <property type="project" value="TreeGrafter"/>
</dbReference>
<dbReference type="GO" id="GO:0008270">
    <property type="term" value="F:zinc ion binding"/>
    <property type="evidence" value="ECO:0007669"/>
    <property type="project" value="UniProtKB-KW"/>
</dbReference>
<dbReference type="InterPro" id="IPR011011">
    <property type="entry name" value="Znf_FYVE_PHD"/>
</dbReference>
<dbReference type="STRING" id="7868.ENSCMIP00000037551"/>
<evidence type="ECO:0000256" key="4">
    <source>
        <dbReference type="PROSITE-ProRule" id="PRU00091"/>
    </source>
</evidence>
<dbReference type="InterPro" id="IPR000306">
    <property type="entry name" value="Znf_FYVE"/>
</dbReference>
<dbReference type="SMART" id="SM00064">
    <property type="entry name" value="FYVE"/>
    <property type="match status" value="1"/>
</dbReference>
<reference evidence="8" key="4">
    <citation type="submission" date="2025-08" db="UniProtKB">
        <authorList>
            <consortium name="Ensembl"/>
        </authorList>
    </citation>
    <scope>IDENTIFICATION</scope>
</reference>
<feature type="compositionally biased region" description="Basic and acidic residues" evidence="5">
    <location>
        <begin position="261"/>
        <end position="271"/>
    </location>
</feature>
<dbReference type="GO" id="GO:0005769">
    <property type="term" value="C:early endosome"/>
    <property type="evidence" value="ECO:0007669"/>
    <property type="project" value="TreeGrafter"/>
</dbReference>
<dbReference type="CDD" id="cd01218">
    <property type="entry name" value="PH_Phafin2-like"/>
    <property type="match status" value="1"/>
</dbReference>